<keyword evidence="6 13" id="KW-1133">Transmembrane helix</keyword>
<protein>
    <recommendedName>
        <fullName evidence="13">ATP synthase subunit b</fullName>
    </recommendedName>
    <alternativeName>
        <fullName evidence="13">ATP synthase F(0) sector subunit b</fullName>
    </alternativeName>
    <alternativeName>
        <fullName evidence="13">ATPase subunit I</fullName>
    </alternativeName>
    <alternativeName>
        <fullName evidence="13">F-type ATPase subunit b</fullName>
        <shortName evidence="13">F-ATPase subunit b</shortName>
    </alternativeName>
</protein>
<keyword evidence="5 13" id="KW-0375">Hydrogen ion transport</keyword>
<evidence type="ECO:0000256" key="1">
    <source>
        <dbReference type="ARBA" id="ARBA00005513"/>
    </source>
</evidence>
<comment type="function">
    <text evidence="10 13">F(1)F(0) ATP synthase produces ATP from ADP in the presence of a proton or sodium gradient. F-type ATPases consist of two structural domains, F(1) containing the extramembraneous catalytic core and F(0) containing the membrane proton channel, linked together by a central stalk and a peripheral stalk. During catalysis, ATP synthesis in the catalytic domain of F(1) is coupled via a rotary mechanism of the central stalk subunits to proton translocation.</text>
</comment>
<dbReference type="PANTHER" id="PTHR33445">
    <property type="entry name" value="ATP SYNTHASE SUBUNIT B', CHLOROPLASTIC"/>
    <property type="match status" value="1"/>
</dbReference>
<organism evidence="15 16">
    <name type="scientific">Rhodovulum marinum</name>
    <dbReference type="NCBI Taxonomy" id="320662"/>
    <lineage>
        <taxon>Bacteria</taxon>
        <taxon>Pseudomonadati</taxon>
        <taxon>Pseudomonadota</taxon>
        <taxon>Alphaproteobacteria</taxon>
        <taxon>Rhodobacterales</taxon>
        <taxon>Paracoccaceae</taxon>
        <taxon>Rhodovulum</taxon>
    </lineage>
</organism>
<dbReference type="GO" id="GO:0046933">
    <property type="term" value="F:proton-transporting ATP synthase activity, rotational mechanism"/>
    <property type="evidence" value="ECO:0007669"/>
    <property type="project" value="UniProtKB-UniRule"/>
</dbReference>
<dbReference type="Pfam" id="PF00430">
    <property type="entry name" value="ATP-synt_B"/>
    <property type="match status" value="1"/>
</dbReference>
<dbReference type="GO" id="GO:0005886">
    <property type="term" value="C:plasma membrane"/>
    <property type="evidence" value="ECO:0007669"/>
    <property type="project" value="UniProtKB-SubCell"/>
</dbReference>
<evidence type="ECO:0000313" key="16">
    <source>
        <dbReference type="Proteomes" id="UP000294835"/>
    </source>
</evidence>
<comment type="subcellular location">
    <subcellularLocation>
        <location evidence="13">Cell membrane</location>
        <topology evidence="13">Single-pass membrane protein</topology>
    </subcellularLocation>
    <subcellularLocation>
        <location evidence="12">Endomembrane system</location>
        <topology evidence="12">Single-pass membrane protein</topology>
    </subcellularLocation>
</comment>
<keyword evidence="4 13" id="KW-0812">Transmembrane</keyword>
<evidence type="ECO:0000256" key="5">
    <source>
        <dbReference type="ARBA" id="ARBA00022781"/>
    </source>
</evidence>
<comment type="function">
    <text evidence="11">Component of the F(0) channel, it forms part of the peripheral stalk, linking F(1) to F(0). The b'-subunit is a diverged and duplicated form of b found in plants and photosynthetic bacteria.</text>
</comment>
<dbReference type="RefSeq" id="WP_132465558.1">
    <property type="nucleotide sequence ID" value="NZ_SLXP01000016.1"/>
</dbReference>
<keyword evidence="3 13" id="KW-0138">CF(0)</keyword>
<evidence type="ECO:0000256" key="2">
    <source>
        <dbReference type="ARBA" id="ARBA00022448"/>
    </source>
</evidence>
<keyword evidence="14" id="KW-0175">Coiled coil</keyword>
<evidence type="ECO:0000256" key="4">
    <source>
        <dbReference type="ARBA" id="ARBA00022692"/>
    </source>
</evidence>
<evidence type="ECO:0000256" key="13">
    <source>
        <dbReference type="HAMAP-Rule" id="MF_01398"/>
    </source>
</evidence>
<keyword evidence="8 13" id="KW-0472">Membrane</keyword>
<dbReference type="InterPro" id="IPR050059">
    <property type="entry name" value="ATP_synthase_B_chain"/>
</dbReference>
<keyword evidence="2 13" id="KW-0813">Transport</keyword>
<evidence type="ECO:0000256" key="8">
    <source>
        <dbReference type="ARBA" id="ARBA00023136"/>
    </source>
</evidence>
<keyword evidence="13" id="KW-1003">Cell membrane</keyword>
<comment type="caution">
    <text evidence="15">The sequence shown here is derived from an EMBL/GenBank/DDBJ whole genome shotgun (WGS) entry which is preliminary data.</text>
</comment>
<comment type="similarity">
    <text evidence="1 13">Belongs to the ATPase B chain family.</text>
</comment>
<feature type="transmembrane region" description="Helical" evidence="13">
    <location>
        <begin position="6"/>
        <end position="27"/>
    </location>
</feature>
<dbReference type="InterPro" id="IPR002146">
    <property type="entry name" value="ATP_synth_b/b'su_bac/chlpt"/>
</dbReference>
<dbReference type="GO" id="GO:0046961">
    <property type="term" value="F:proton-transporting ATPase activity, rotational mechanism"/>
    <property type="evidence" value="ECO:0007669"/>
    <property type="project" value="TreeGrafter"/>
</dbReference>
<evidence type="ECO:0000256" key="3">
    <source>
        <dbReference type="ARBA" id="ARBA00022547"/>
    </source>
</evidence>
<evidence type="ECO:0000313" key="15">
    <source>
        <dbReference type="EMBL" id="TCP38916.1"/>
    </source>
</evidence>
<gene>
    <name evidence="13" type="primary">atpF</name>
    <name evidence="15" type="ORF">EV662_11670</name>
</gene>
<evidence type="ECO:0000256" key="10">
    <source>
        <dbReference type="ARBA" id="ARBA00025198"/>
    </source>
</evidence>
<keyword evidence="16" id="KW-1185">Reference proteome</keyword>
<dbReference type="OrthoDB" id="466272at2"/>
<sequence length="258" mass="28596">MQIDWITVAAQIVNFLALVWILHRLLYRPVTRAMQRRAADIRDRFAEAERREALAVEEADRLRAQQRDVEAARAGVLAEAEAEAAALRARLEEEARAAVAARRAEWEDQLDREQAAFLADLRRGTAAHVARVARRVLDDLAGAALEEAVVDTFIGRLRALEGKPLDELRAEAVAAGGEMAVSSAFDLSDGMRARLCSALDRVHDAPRVGFDRDPALVCGIRLRIRGQTVQWTVDAYLDDLQNEVAAQIDRGARDRAAE</sequence>
<evidence type="ECO:0000256" key="14">
    <source>
        <dbReference type="SAM" id="Coils"/>
    </source>
</evidence>
<dbReference type="GO" id="GO:0045259">
    <property type="term" value="C:proton-transporting ATP synthase complex"/>
    <property type="evidence" value="ECO:0007669"/>
    <property type="project" value="UniProtKB-KW"/>
</dbReference>
<keyword evidence="9 13" id="KW-0066">ATP synthesis</keyword>
<accession>A0A4V2SQG6</accession>
<dbReference type="PANTHER" id="PTHR33445:SF2">
    <property type="entry name" value="ATP SYNTHASE SUBUNIT B', CHLOROPLASTIC"/>
    <property type="match status" value="1"/>
</dbReference>
<reference evidence="15 16" key="1">
    <citation type="submission" date="2019-03" db="EMBL/GenBank/DDBJ databases">
        <title>Genomic Encyclopedia of Type Strains, Phase IV (KMG-IV): sequencing the most valuable type-strain genomes for metagenomic binning, comparative biology and taxonomic classification.</title>
        <authorList>
            <person name="Goeker M."/>
        </authorList>
    </citation>
    <scope>NUCLEOTIDE SEQUENCE [LARGE SCALE GENOMIC DNA]</scope>
    <source>
        <strain evidence="15 16">DSM 18063</strain>
    </source>
</reference>
<dbReference type="EMBL" id="SLXP01000016">
    <property type="protein sequence ID" value="TCP38916.1"/>
    <property type="molecule type" value="Genomic_DNA"/>
</dbReference>
<dbReference type="AlphaFoldDB" id="A0A4V2SQG6"/>
<evidence type="ECO:0000256" key="6">
    <source>
        <dbReference type="ARBA" id="ARBA00022989"/>
    </source>
</evidence>
<dbReference type="HAMAP" id="MF_01398">
    <property type="entry name" value="ATP_synth_b_bprime"/>
    <property type="match status" value="1"/>
</dbReference>
<keyword evidence="7 13" id="KW-0406">Ion transport</keyword>
<evidence type="ECO:0000256" key="7">
    <source>
        <dbReference type="ARBA" id="ARBA00023065"/>
    </source>
</evidence>
<dbReference type="GO" id="GO:0012505">
    <property type="term" value="C:endomembrane system"/>
    <property type="evidence" value="ECO:0007669"/>
    <property type="project" value="UniProtKB-SubCell"/>
</dbReference>
<dbReference type="CDD" id="cd06503">
    <property type="entry name" value="ATP-synt_Fo_b"/>
    <property type="match status" value="1"/>
</dbReference>
<name>A0A4V2SQG6_9RHOB</name>
<feature type="coiled-coil region" evidence="14">
    <location>
        <begin position="31"/>
        <end position="97"/>
    </location>
</feature>
<proteinExistence type="inferred from homology"/>
<evidence type="ECO:0000256" key="9">
    <source>
        <dbReference type="ARBA" id="ARBA00023310"/>
    </source>
</evidence>
<comment type="subunit">
    <text evidence="13">F-type ATPases have 2 components, F(1) - the catalytic core - and F(0) - the membrane proton channel. F(1) has five subunits: alpha(3), beta(3), gamma(1), delta(1), epsilon(1). F(0) has three main subunits: a(1), b(2) and c(10-14). The alpha and beta chains form an alternating ring which encloses part of the gamma chain. F(1) is attached to F(0) by a central stalk formed by the gamma and epsilon chains, while a peripheral stalk is formed by the delta and b chains.</text>
</comment>
<dbReference type="Proteomes" id="UP000294835">
    <property type="component" value="Unassembled WGS sequence"/>
</dbReference>
<evidence type="ECO:0000256" key="11">
    <source>
        <dbReference type="ARBA" id="ARBA00025614"/>
    </source>
</evidence>
<evidence type="ECO:0000256" key="12">
    <source>
        <dbReference type="ARBA" id="ARBA00037847"/>
    </source>
</evidence>